<reference evidence="1 2" key="1">
    <citation type="journal article" date="2015" name="BMC Genomics">
        <title>Genome mining reveals unlocked bioactive potential of marine Gram-negative bacteria.</title>
        <authorList>
            <person name="Machado H."/>
            <person name="Sonnenschein E.C."/>
            <person name="Melchiorsen J."/>
            <person name="Gram L."/>
        </authorList>
    </citation>
    <scope>NUCLEOTIDE SEQUENCE [LARGE SCALE GENOMIC DNA]</scope>
    <source>
        <strain evidence="1 2">S4054</strain>
    </source>
</reference>
<dbReference type="Proteomes" id="UP000033434">
    <property type="component" value="Unassembled WGS sequence"/>
</dbReference>
<accession>A0A0F6ADA0</accession>
<dbReference type="EMBL" id="AUXW01000138">
    <property type="protein sequence ID" value="KKE84160.1"/>
    <property type="molecule type" value="Genomic_DNA"/>
</dbReference>
<evidence type="ECO:0000313" key="2">
    <source>
        <dbReference type="Proteomes" id="UP000033434"/>
    </source>
</evidence>
<dbReference type="AlphaFoldDB" id="A0A0F6ADA0"/>
<comment type="caution">
    <text evidence="1">The sequence shown here is derived from an EMBL/GenBank/DDBJ whole genome shotgun (WGS) entry which is preliminary data.</text>
</comment>
<gene>
    <name evidence="1" type="ORF">N479_09685</name>
</gene>
<proteinExistence type="predicted"/>
<name>A0A0F6ADA0_9GAMM</name>
<dbReference type="RefSeq" id="WP_046355434.1">
    <property type="nucleotide sequence ID" value="NZ_AUXW01000138.1"/>
</dbReference>
<organism evidence="1 2">
    <name type="scientific">Pseudoalteromonas luteoviolacea S4054</name>
    <dbReference type="NCBI Taxonomy" id="1129367"/>
    <lineage>
        <taxon>Bacteria</taxon>
        <taxon>Pseudomonadati</taxon>
        <taxon>Pseudomonadota</taxon>
        <taxon>Gammaproteobacteria</taxon>
        <taxon>Alteromonadales</taxon>
        <taxon>Pseudoalteromonadaceae</taxon>
        <taxon>Pseudoalteromonas</taxon>
    </lineage>
</organism>
<protein>
    <submittedName>
        <fullName evidence="1">Uncharacterized protein</fullName>
    </submittedName>
</protein>
<dbReference type="PATRIC" id="fig|1129367.4.peg.1715"/>
<evidence type="ECO:0000313" key="1">
    <source>
        <dbReference type="EMBL" id="KKE84160.1"/>
    </source>
</evidence>
<sequence>MTQTPSIKKKLEALGAKPSKLSKLACPNCGSSLDCVYSIKYYAFKVQCESCDFCETNQSYDGALASVSIFTLVDDEENTEHTLLDSL</sequence>